<feature type="transmembrane region" description="Helical" evidence="1">
    <location>
        <begin position="44"/>
        <end position="62"/>
    </location>
</feature>
<dbReference type="Proteomes" id="UP000011566">
    <property type="component" value="Unassembled WGS sequence"/>
</dbReference>
<evidence type="ECO:0000256" key="1">
    <source>
        <dbReference type="SAM" id="Phobius"/>
    </source>
</evidence>
<dbReference type="InterPro" id="IPR058293">
    <property type="entry name" value="DUF7987"/>
</dbReference>
<keyword evidence="1" id="KW-0812">Transmembrane</keyword>
<comment type="caution">
    <text evidence="2">The sequence shown here is derived from an EMBL/GenBank/DDBJ whole genome shotgun (WGS) entry which is preliminary data.</text>
</comment>
<accession>M0M084</accession>
<evidence type="ECO:0000313" key="3">
    <source>
        <dbReference type="Proteomes" id="UP000011566"/>
    </source>
</evidence>
<evidence type="ECO:0000313" key="2">
    <source>
        <dbReference type="EMBL" id="EMA37795.1"/>
    </source>
</evidence>
<dbReference type="RefSeq" id="WP_007694348.1">
    <property type="nucleotide sequence ID" value="NZ_AJRK01000046.1"/>
</dbReference>
<feature type="transmembrane region" description="Helical" evidence="1">
    <location>
        <begin position="74"/>
        <end position="94"/>
    </location>
</feature>
<reference evidence="2 3" key="1">
    <citation type="journal article" date="2014" name="PLoS Genet.">
        <title>Phylogenetically driven sequencing of extremely halophilic archaea reveals strategies for static and dynamic osmo-response.</title>
        <authorList>
            <person name="Becker E.A."/>
            <person name="Seitzer P.M."/>
            <person name="Tritt A."/>
            <person name="Larsen D."/>
            <person name="Krusor M."/>
            <person name="Yao A.I."/>
            <person name="Wu D."/>
            <person name="Madern D."/>
            <person name="Eisen J.A."/>
            <person name="Darling A.E."/>
            <person name="Facciotti M.T."/>
        </authorList>
    </citation>
    <scope>NUCLEOTIDE SEQUENCE [LARGE SCALE GENOMIC DNA]</scope>
    <source>
        <strain evidence="2 3">100A6</strain>
    </source>
</reference>
<organism evidence="2 3">
    <name type="scientific">Halococcus hamelinensis 100A6</name>
    <dbReference type="NCBI Taxonomy" id="1132509"/>
    <lineage>
        <taxon>Archaea</taxon>
        <taxon>Methanobacteriati</taxon>
        <taxon>Methanobacteriota</taxon>
        <taxon>Stenosarchaea group</taxon>
        <taxon>Halobacteria</taxon>
        <taxon>Halobacteriales</taxon>
        <taxon>Halococcaceae</taxon>
        <taxon>Halococcus</taxon>
    </lineage>
</organism>
<dbReference type="Pfam" id="PF25949">
    <property type="entry name" value="DUF7987"/>
    <property type="match status" value="1"/>
</dbReference>
<feature type="transmembrane region" description="Helical" evidence="1">
    <location>
        <begin position="100"/>
        <end position="124"/>
    </location>
</feature>
<protein>
    <submittedName>
        <fullName evidence="2">Uncharacterized protein</fullName>
    </submittedName>
</protein>
<sequence>MSQTDSLSARLRSELFSASSAVQVVSTLAAVIVAYVMQSRTGNSTVAVGALLGVGIGVSTLFREWDIHHLSTGAVVFWAVGVSALAAILYGVVFEIASGFVANLGLAGLVTAAITVGLGITFSLTQQWRTN</sequence>
<dbReference type="PATRIC" id="fig|1132509.6.peg.2883"/>
<feature type="transmembrane region" description="Helical" evidence="1">
    <location>
        <begin position="21"/>
        <end position="38"/>
    </location>
</feature>
<dbReference type="EMBL" id="AOMB01000033">
    <property type="protein sequence ID" value="EMA37795.1"/>
    <property type="molecule type" value="Genomic_DNA"/>
</dbReference>
<dbReference type="AlphaFoldDB" id="M0M084"/>
<name>M0M084_9EURY</name>
<keyword evidence="1" id="KW-1133">Transmembrane helix</keyword>
<keyword evidence="3" id="KW-1185">Reference proteome</keyword>
<dbReference type="OrthoDB" id="376684at2157"/>
<proteinExistence type="predicted"/>
<keyword evidence="1" id="KW-0472">Membrane</keyword>
<gene>
    <name evidence="2" type="ORF">C447_12520</name>
</gene>